<accession>A0A9W9DB90</accession>
<dbReference type="EMBL" id="JAPEVA010000011">
    <property type="protein sequence ID" value="KAJ4409572.1"/>
    <property type="molecule type" value="Genomic_DNA"/>
</dbReference>
<protein>
    <submittedName>
        <fullName evidence="1">Uncharacterized protein</fullName>
    </submittedName>
</protein>
<reference evidence="1" key="1">
    <citation type="submission" date="2022-10" db="EMBL/GenBank/DDBJ databases">
        <title>Tapping the CABI collections for fungal endophytes: first genome assemblies for Collariella, Neodidymelliopsis, Ascochyta clinopodiicola, Didymella pomorum, Didymosphaeria variabile, Neocosmospora piperis and Neocucurbitaria cava.</title>
        <authorList>
            <person name="Hill R."/>
        </authorList>
    </citation>
    <scope>NUCLEOTIDE SEQUENCE</scope>
    <source>
        <strain evidence="1">IMI 355091</strain>
    </source>
</reference>
<dbReference type="OrthoDB" id="5600002at2759"/>
<evidence type="ECO:0000313" key="2">
    <source>
        <dbReference type="Proteomes" id="UP001140510"/>
    </source>
</evidence>
<comment type="caution">
    <text evidence="1">The sequence shown here is derived from an EMBL/GenBank/DDBJ whole genome shotgun (WGS) entry which is preliminary data.</text>
</comment>
<dbReference type="AlphaFoldDB" id="A0A9W9DB90"/>
<evidence type="ECO:0000313" key="1">
    <source>
        <dbReference type="EMBL" id="KAJ4409572.1"/>
    </source>
</evidence>
<proteinExistence type="predicted"/>
<keyword evidence="2" id="KW-1185">Reference proteome</keyword>
<organism evidence="1 2">
    <name type="scientific">Didymella pomorum</name>
    <dbReference type="NCBI Taxonomy" id="749634"/>
    <lineage>
        <taxon>Eukaryota</taxon>
        <taxon>Fungi</taxon>
        <taxon>Dikarya</taxon>
        <taxon>Ascomycota</taxon>
        <taxon>Pezizomycotina</taxon>
        <taxon>Dothideomycetes</taxon>
        <taxon>Pleosporomycetidae</taxon>
        <taxon>Pleosporales</taxon>
        <taxon>Pleosporineae</taxon>
        <taxon>Didymellaceae</taxon>
        <taxon>Didymella</taxon>
    </lineage>
</organism>
<gene>
    <name evidence="1" type="ORF">N0V91_002493</name>
</gene>
<name>A0A9W9DB90_9PLEO</name>
<dbReference type="Proteomes" id="UP001140510">
    <property type="component" value="Unassembled WGS sequence"/>
</dbReference>
<sequence length="217" mass="24985">MRPQNDWQVEKFDIRDYVSVVVSGILSKSRRLDKLQVRARYLDTRPRPEKALADFRLLIGPLKRLRCVKKPLLMGVFQHEAFVNRYCQHRHPHGHSLSNCIPPPSSDPVPIVAPGGFDFDNIATPWEETLALEAPTNIIPPSPLTQLFVRFKEFHDKLANAMPHIVRRYEVHRAMWRMMDADTYPGGRGAALQDIVENSSDPIKQWKLRAPTMTQET</sequence>